<organism evidence="2 3">
    <name type="scientific">Vreelandella olivaria</name>
    <dbReference type="NCBI Taxonomy" id="390919"/>
    <lineage>
        <taxon>Bacteria</taxon>
        <taxon>Pseudomonadati</taxon>
        <taxon>Pseudomonadota</taxon>
        <taxon>Gammaproteobacteria</taxon>
        <taxon>Oceanospirillales</taxon>
        <taxon>Halomonadaceae</taxon>
        <taxon>Vreelandella</taxon>
    </lineage>
</organism>
<proteinExistence type="predicted"/>
<dbReference type="Pfam" id="PF00501">
    <property type="entry name" value="AMP-binding"/>
    <property type="match status" value="1"/>
</dbReference>
<keyword evidence="3" id="KW-1185">Reference proteome</keyword>
<dbReference type="SUPFAM" id="SSF56801">
    <property type="entry name" value="Acetyl-CoA synthetase-like"/>
    <property type="match status" value="1"/>
</dbReference>
<dbReference type="PANTHER" id="PTHR45527">
    <property type="entry name" value="NONRIBOSOMAL PEPTIDE SYNTHETASE"/>
    <property type="match status" value="1"/>
</dbReference>
<protein>
    <recommendedName>
        <fullName evidence="1">AMP-dependent synthetase/ligase domain-containing protein</fullName>
    </recommendedName>
</protein>
<evidence type="ECO:0000259" key="1">
    <source>
        <dbReference type="Pfam" id="PF00501"/>
    </source>
</evidence>
<dbReference type="Proteomes" id="UP000289555">
    <property type="component" value="Chromosome"/>
</dbReference>
<dbReference type="PANTHER" id="PTHR45527:SF14">
    <property type="entry name" value="PLIPASTATIN SYNTHASE SUBUNIT B"/>
    <property type="match status" value="1"/>
</dbReference>
<gene>
    <name evidence="2" type="ORF">HORIV_14380</name>
</gene>
<sequence>MTVLNQTPSAFRQLINVPGIQTRKDLALRVVIFGGEALEPAMLRPWIECFGDTHPRLINMYGITETTVHVTYRPITAADLQGQRSPVGVAIPDLGIEVLDNGLNRVPIGVVGELYVSGAGLSVAISSAPG</sequence>
<accession>A0ABM7GEP1</accession>
<evidence type="ECO:0000313" key="3">
    <source>
        <dbReference type="Proteomes" id="UP000289555"/>
    </source>
</evidence>
<dbReference type="EMBL" id="AP019416">
    <property type="protein sequence ID" value="BBI49017.1"/>
    <property type="molecule type" value="Genomic_DNA"/>
</dbReference>
<dbReference type="InterPro" id="IPR000873">
    <property type="entry name" value="AMP-dep_synth/lig_dom"/>
</dbReference>
<dbReference type="Gene3D" id="3.40.50.980">
    <property type="match status" value="1"/>
</dbReference>
<feature type="domain" description="AMP-dependent synthetase/ligase" evidence="1">
    <location>
        <begin position="2"/>
        <end position="121"/>
    </location>
</feature>
<reference evidence="3" key="1">
    <citation type="journal article" date="2019" name="Microbiol. Resour. Announc.">
        <title>Complete Genome Sequence of Halomonas olivaria, a Moderately Halophilic Bacterium Isolated from Olive Processing Effluents, Obtained by Nanopore Sequencing.</title>
        <authorList>
            <person name="Nagata S."/>
            <person name="Ii K.M."/>
            <person name="Tsukimi T."/>
            <person name="Miura M.C."/>
            <person name="Galipon J."/>
            <person name="Arakawa K."/>
        </authorList>
    </citation>
    <scope>NUCLEOTIDE SEQUENCE [LARGE SCALE GENOMIC DNA]</scope>
    <source>
        <strain evidence="3">TYRC17</strain>
    </source>
</reference>
<name>A0ABM7GEP1_9GAMM</name>
<evidence type="ECO:0000313" key="2">
    <source>
        <dbReference type="EMBL" id="BBI49017.1"/>
    </source>
</evidence>
<dbReference type="Gene3D" id="2.30.38.10">
    <property type="entry name" value="Luciferase, Domain 3"/>
    <property type="match status" value="1"/>
</dbReference>